<dbReference type="Gene3D" id="3.20.20.60">
    <property type="entry name" value="Phosphoenolpyruvate-binding domains"/>
    <property type="match status" value="1"/>
</dbReference>
<evidence type="ECO:0000256" key="1">
    <source>
        <dbReference type="ARBA" id="ARBA00001946"/>
    </source>
</evidence>
<keyword evidence="3" id="KW-0460">Magnesium</keyword>
<keyword evidence="5" id="KW-0456">Lyase</keyword>
<dbReference type="PANTHER" id="PTHR32308:SF10">
    <property type="entry name" value="CITRATE LYASE SUBUNIT BETA"/>
    <property type="match status" value="1"/>
</dbReference>
<dbReference type="PIRSF" id="PIRSF015582">
    <property type="entry name" value="Cit_lyase_B"/>
    <property type="match status" value="1"/>
</dbReference>
<feature type="domain" description="HpcH/HpaI aldolase/citrate lyase" evidence="4">
    <location>
        <begin position="10"/>
        <end position="213"/>
    </location>
</feature>
<dbReference type="RefSeq" id="WP_344920065.1">
    <property type="nucleotide sequence ID" value="NZ_BAABAQ010000008.1"/>
</dbReference>
<name>A0ABP8B485_9ACTN</name>
<dbReference type="InterPro" id="IPR011206">
    <property type="entry name" value="Citrate_lyase_beta/mcl1/mcl2"/>
</dbReference>
<dbReference type="Proteomes" id="UP001501251">
    <property type="component" value="Unassembled WGS sequence"/>
</dbReference>
<dbReference type="PANTHER" id="PTHR32308">
    <property type="entry name" value="LYASE BETA SUBUNIT, PUTATIVE (AFU_ORTHOLOGUE AFUA_4G13030)-RELATED"/>
    <property type="match status" value="1"/>
</dbReference>
<dbReference type="Pfam" id="PF03328">
    <property type="entry name" value="HpcH_HpaI"/>
    <property type="match status" value="1"/>
</dbReference>
<dbReference type="SUPFAM" id="SSF51621">
    <property type="entry name" value="Phosphoenolpyruvate/pyruvate domain"/>
    <property type="match status" value="1"/>
</dbReference>
<comment type="cofactor">
    <cofactor evidence="1">
        <name>Mg(2+)</name>
        <dbReference type="ChEBI" id="CHEBI:18420"/>
    </cofactor>
</comment>
<accession>A0ABP8B485</accession>
<dbReference type="InterPro" id="IPR015813">
    <property type="entry name" value="Pyrv/PenolPyrv_kinase-like_dom"/>
</dbReference>
<dbReference type="InterPro" id="IPR040442">
    <property type="entry name" value="Pyrv_kinase-like_dom_sf"/>
</dbReference>
<evidence type="ECO:0000313" key="5">
    <source>
        <dbReference type="EMBL" id="GAA4197321.1"/>
    </source>
</evidence>
<evidence type="ECO:0000256" key="3">
    <source>
        <dbReference type="ARBA" id="ARBA00022842"/>
    </source>
</evidence>
<evidence type="ECO:0000313" key="6">
    <source>
        <dbReference type="Proteomes" id="UP001501251"/>
    </source>
</evidence>
<protein>
    <submittedName>
        <fullName evidence="5">CoA ester lyase</fullName>
    </submittedName>
</protein>
<dbReference type="EMBL" id="BAABAQ010000008">
    <property type="protein sequence ID" value="GAA4197321.1"/>
    <property type="molecule type" value="Genomic_DNA"/>
</dbReference>
<comment type="caution">
    <text evidence="5">The sequence shown here is derived from an EMBL/GenBank/DDBJ whole genome shotgun (WGS) entry which is preliminary data.</text>
</comment>
<dbReference type="GO" id="GO:0016829">
    <property type="term" value="F:lyase activity"/>
    <property type="evidence" value="ECO:0007669"/>
    <property type="project" value="UniProtKB-KW"/>
</dbReference>
<proteinExistence type="predicted"/>
<reference evidence="6" key="1">
    <citation type="journal article" date="2019" name="Int. J. Syst. Evol. Microbiol.">
        <title>The Global Catalogue of Microorganisms (GCM) 10K type strain sequencing project: providing services to taxonomists for standard genome sequencing and annotation.</title>
        <authorList>
            <consortium name="The Broad Institute Genomics Platform"/>
            <consortium name="The Broad Institute Genome Sequencing Center for Infectious Disease"/>
            <person name="Wu L."/>
            <person name="Ma J."/>
        </authorList>
    </citation>
    <scope>NUCLEOTIDE SEQUENCE [LARGE SCALE GENOMIC DNA]</scope>
    <source>
        <strain evidence="6">JCM 17388</strain>
    </source>
</reference>
<evidence type="ECO:0000256" key="2">
    <source>
        <dbReference type="ARBA" id="ARBA00022723"/>
    </source>
</evidence>
<keyword evidence="2" id="KW-0479">Metal-binding</keyword>
<dbReference type="InterPro" id="IPR005000">
    <property type="entry name" value="Aldolase/citrate-lyase_domain"/>
</dbReference>
<sequence length="266" mass="27717">MNPDALARARALLFVPGHRPERFEKAVRAAGDAIVLDLEDAVAPEDKDRARDNVRRWLEAGGDAVVRINGRGTPWHDADVELAGRHGCGVMLPKAESPEDIAALVDRLPRGNGVVPLVETATGVLGARRLCAAPGVTRPAFGSVDLAAQLGIDPGDRTALLHARSTLVLAAASAGVAAPLDGVTTNVEEYAAAVADAEHAARLGFTGKLCVHPRQVEPVRAAFAPSAEALRWAEAVVSAAGGGVSTLNGQMIDKPVVERARRLLDG</sequence>
<keyword evidence="6" id="KW-1185">Reference proteome</keyword>
<evidence type="ECO:0000259" key="4">
    <source>
        <dbReference type="Pfam" id="PF03328"/>
    </source>
</evidence>
<organism evidence="5 6">
    <name type="scientific">Streptosporangium oxazolinicum</name>
    <dbReference type="NCBI Taxonomy" id="909287"/>
    <lineage>
        <taxon>Bacteria</taxon>
        <taxon>Bacillati</taxon>
        <taxon>Actinomycetota</taxon>
        <taxon>Actinomycetes</taxon>
        <taxon>Streptosporangiales</taxon>
        <taxon>Streptosporangiaceae</taxon>
        <taxon>Streptosporangium</taxon>
    </lineage>
</organism>
<gene>
    <name evidence="5" type="ORF">GCM10022252_46060</name>
</gene>